<dbReference type="EMBL" id="BGZK01002020">
    <property type="protein sequence ID" value="GBP89694.1"/>
    <property type="molecule type" value="Genomic_DNA"/>
</dbReference>
<feature type="region of interest" description="Disordered" evidence="1">
    <location>
        <begin position="28"/>
        <end position="53"/>
    </location>
</feature>
<dbReference type="Proteomes" id="UP000299102">
    <property type="component" value="Unassembled WGS sequence"/>
</dbReference>
<feature type="compositionally biased region" description="Low complexity" evidence="1">
    <location>
        <begin position="42"/>
        <end position="53"/>
    </location>
</feature>
<evidence type="ECO:0000313" key="3">
    <source>
        <dbReference type="Proteomes" id="UP000299102"/>
    </source>
</evidence>
<accession>A0A4C1ZRE7</accession>
<name>A0A4C1ZRE7_EUMVA</name>
<evidence type="ECO:0000313" key="2">
    <source>
        <dbReference type="EMBL" id="GBP89694.1"/>
    </source>
</evidence>
<reference evidence="2 3" key="1">
    <citation type="journal article" date="2019" name="Commun. Biol.">
        <title>The bagworm genome reveals a unique fibroin gene that provides high tensile strength.</title>
        <authorList>
            <person name="Kono N."/>
            <person name="Nakamura H."/>
            <person name="Ohtoshi R."/>
            <person name="Tomita M."/>
            <person name="Numata K."/>
            <person name="Arakawa K."/>
        </authorList>
    </citation>
    <scope>NUCLEOTIDE SEQUENCE [LARGE SCALE GENOMIC DNA]</scope>
</reference>
<sequence length="145" mass="15987">MRLLAATMNKSAVTSRWTAGKFRIPVSVREARSERQKGGAGAPPARARSPPAAAALGRSLGKGRWWIYVFIGFAARPDASVQLGRRQKTRWRDSSAENRVIGDYEVEEWKDIDYETNSPSSSTAVGASLWVTAVCAFEVSRLLWS</sequence>
<dbReference type="AlphaFoldDB" id="A0A4C1ZRE7"/>
<keyword evidence="3" id="KW-1185">Reference proteome</keyword>
<evidence type="ECO:0000256" key="1">
    <source>
        <dbReference type="SAM" id="MobiDB-lite"/>
    </source>
</evidence>
<organism evidence="2 3">
    <name type="scientific">Eumeta variegata</name>
    <name type="common">Bagworm moth</name>
    <name type="synonym">Eumeta japonica</name>
    <dbReference type="NCBI Taxonomy" id="151549"/>
    <lineage>
        <taxon>Eukaryota</taxon>
        <taxon>Metazoa</taxon>
        <taxon>Ecdysozoa</taxon>
        <taxon>Arthropoda</taxon>
        <taxon>Hexapoda</taxon>
        <taxon>Insecta</taxon>
        <taxon>Pterygota</taxon>
        <taxon>Neoptera</taxon>
        <taxon>Endopterygota</taxon>
        <taxon>Lepidoptera</taxon>
        <taxon>Glossata</taxon>
        <taxon>Ditrysia</taxon>
        <taxon>Tineoidea</taxon>
        <taxon>Psychidae</taxon>
        <taxon>Oiketicinae</taxon>
        <taxon>Eumeta</taxon>
    </lineage>
</organism>
<proteinExistence type="predicted"/>
<gene>
    <name evidence="2" type="ORF">EVAR_60994_1</name>
</gene>
<comment type="caution">
    <text evidence="2">The sequence shown here is derived from an EMBL/GenBank/DDBJ whole genome shotgun (WGS) entry which is preliminary data.</text>
</comment>
<protein>
    <submittedName>
        <fullName evidence="2">Uncharacterized protein</fullName>
    </submittedName>
</protein>